<dbReference type="HAMAP" id="MF_00025">
    <property type="entry name" value="RNApol_Rpo5_RPB5"/>
    <property type="match status" value="1"/>
</dbReference>
<organism evidence="6 7">
    <name type="scientific">Hibiscus sabdariffa</name>
    <name type="common">roselle</name>
    <dbReference type="NCBI Taxonomy" id="183260"/>
    <lineage>
        <taxon>Eukaryota</taxon>
        <taxon>Viridiplantae</taxon>
        <taxon>Streptophyta</taxon>
        <taxon>Embryophyta</taxon>
        <taxon>Tracheophyta</taxon>
        <taxon>Spermatophyta</taxon>
        <taxon>Magnoliopsida</taxon>
        <taxon>eudicotyledons</taxon>
        <taxon>Gunneridae</taxon>
        <taxon>Pentapetalae</taxon>
        <taxon>rosids</taxon>
        <taxon>malvids</taxon>
        <taxon>Malvales</taxon>
        <taxon>Malvaceae</taxon>
        <taxon>Malvoideae</taxon>
        <taxon>Hibiscus</taxon>
    </lineage>
</organism>
<dbReference type="PANTHER" id="PTHR10535">
    <property type="entry name" value="DNA-DIRECTED RNA POLYMERASES I, II, AND III SUBUNIT RPABC1"/>
    <property type="match status" value="1"/>
</dbReference>
<keyword evidence="7" id="KW-1185">Reference proteome</keyword>
<dbReference type="SUPFAM" id="SSF55287">
    <property type="entry name" value="RPB5-like RNA polymerase subunit"/>
    <property type="match status" value="1"/>
</dbReference>
<name>A0ABR2U5Z8_9ROSI</name>
<evidence type="ECO:0000259" key="5">
    <source>
        <dbReference type="Pfam" id="PF03871"/>
    </source>
</evidence>
<keyword evidence="2" id="KW-0539">Nucleus</keyword>
<accession>A0ABR2U5Z8</accession>
<evidence type="ECO:0000256" key="2">
    <source>
        <dbReference type="ARBA" id="ARBA00023242"/>
    </source>
</evidence>
<dbReference type="InterPro" id="IPR036710">
    <property type="entry name" value="RNA_pol_Rpb5_N_sf"/>
</dbReference>
<comment type="similarity">
    <text evidence="3">Belongs to the archaeal Rpo5/eukaryotic RPB5 RNA polymerase subunit family.</text>
</comment>
<dbReference type="EMBL" id="JBBPBN010000002">
    <property type="protein sequence ID" value="KAK9045062.1"/>
    <property type="molecule type" value="Genomic_DNA"/>
</dbReference>
<comment type="subcellular location">
    <subcellularLocation>
        <location evidence="1">Nucleus</location>
    </subcellularLocation>
</comment>
<evidence type="ECO:0000256" key="3">
    <source>
        <dbReference type="ARBA" id="ARBA00025765"/>
    </source>
</evidence>
<proteinExistence type="inferred from homology"/>
<evidence type="ECO:0000256" key="1">
    <source>
        <dbReference type="ARBA" id="ARBA00004123"/>
    </source>
</evidence>
<dbReference type="NCBIfam" id="NF007129">
    <property type="entry name" value="PRK09570.1"/>
    <property type="match status" value="1"/>
</dbReference>
<protein>
    <submittedName>
        <fullName evidence="6">Uncharacterized protein</fullName>
    </submittedName>
</protein>
<dbReference type="Gene3D" id="3.40.1340.10">
    <property type="entry name" value="RNA polymerase, Rpb5, N-terminal domain"/>
    <property type="match status" value="1"/>
</dbReference>
<comment type="caution">
    <text evidence="6">The sequence shown here is derived from an EMBL/GenBank/DDBJ whole genome shotgun (WGS) entry which is preliminary data.</text>
</comment>
<dbReference type="Pfam" id="PF03871">
    <property type="entry name" value="RNA_pol_Rpb5_N"/>
    <property type="match status" value="1"/>
</dbReference>
<dbReference type="InterPro" id="IPR014381">
    <property type="entry name" value="Arch_Rpo5/euc_Rpb5"/>
</dbReference>
<evidence type="ECO:0000259" key="4">
    <source>
        <dbReference type="Pfam" id="PF01191"/>
    </source>
</evidence>
<feature type="domain" description="RNA polymerase subunit H/Rpb5 C-terminal" evidence="4">
    <location>
        <begin position="170"/>
        <end position="240"/>
    </location>
</feature>
<evidence type="ECO:0000313" key="6">
    <source>
        <dbReference type="EMBL" id="KAK9045062.1"/>
    </source>
</evidence>
<dbReference type="InterPro" id="IPR035913">
    <property type="entry name" value="RPB5-like_sf"/>
</dbReference>
<feature type="domain" description="RNA polymerase Rpb5 N-terminal" evidence="5">
    <location>
        <begin position="40"/>
        <end position="126"/>
    </location>
</feature>
<dbReference type="InterPro" id="IPR000783">
    <property type="entry name" value="RNA_pol_subH/Rpb5_C"/>
</dbReference>
<gene>
    <name evidence="6" type="ORF">V6N11_058952</name>
</gene>
<reference evidence="6 7" key="1">
    <citation type="journal article" date="2024" name="G3 (Bethesda)">
        <title>Genome assembly of Hibiscus sabdariffa L. provides insights into metabolisms of medicinal natural products.</title>
        <authorList>
            <person name="Kim T."/>
        </authorList>
    </citation>
    <scope>NUCLEOTIDE SEQUENCE [LARGE SCALE GENOMIC DNA]</scope>
    <source>
        <strain evidence="6">TK-2024</strain>
        <tissue evidence="6">Old leaves</tissue>
    </source>
</reference>
<dbReference type="InterPro" id="IPR005571">
    <property type="entry name" value="RNA_pol_Rpb5_N"/>
</dbReference>
<dbReference type="SUPFAM" id="SSF53036">
    <property type="entry name" value="Eukaryotic RPB5 N-terminal domain"/>
    <property type="match status" value="1"/>
</dbReference>
<dbReference type="Proteomes" id="UP001396334">
    <property type="component" value="Unassembled WGS sequence"/>
</dbReference>
<dbReference type="PIRSF" id="PIRSF000747">
    <property type="entry name" value="RPB5"/>
    <property type="match status" value="1"/>
</dbReference>
<dbReference type="PANTHER" id="PTHR10535:SF15">
    <property type="entry name" value="DNA-DIRECTED RNA POLYMERASE SUBUNIT 5-LIKE PROTEIN 1"/>
    <property type="match status" value="1"/>
</dbReference>
<dbReference type="Gene3D" id="3.90.940.20">
    <property type="entry name" value="RPB5-like RNA polymerase subunit"/>
    <property type="match status" value="1"/>
</dbReference>
<sequence>MNRPASRAARFHLLSSVRRQSPLLNVDQSSPLKQMSVSDEQITKLFKARRTVLQMLRDRGYSVPDSDVSMTRQQFIEKFGENIHLKRDDLLILSNKGDAPTDQIYVFFPAEQKVGVPMVRNCAKRMKADNVYNAILVVQRALTAPAKAAIGEINSYFHMEVFEEAELLTNITEHMFVPKHTVLKDQEKKELLEKYRIKDTQLPRILVSDPVARYYGMRRGQVVKITRQSVTADTYDTYRFAV</sequence>
<dbReference type="Pfam" id="PF01191">
    <property type="entry name" value="RNA_pol_Rpb5_C"/>
    <property type="match status" value="1"/>
</dbReference>
<evidence type="ECO:0000313" key="7">
    <source>
        <dbReference type="Proteomes" id="UP001396334"/>
    </source>
</evidence>